<keyword evidence="2" id="KW-1185">Reference proteome</keyword>
<protein>
    <submittedName>
        <fullName evidence="1">Peptidase inhibitor family I36 protein</fullName>
    </submittedName>
</protein>
<organism evidence="1 2">
    <name type="scientific">Brevibacterium otitidis</name>
    <dbReference type="NCBI Taxonomy" id="53364"/>
    <lineage>
        <taxon>Bacteria</taxon>
        <taxon>Bacillati</taxon>
        <taxon>Actinomycetota</taxon>
        <taxon>Actinomycetes</taxon>
        <taxon>Micrococcales</taxon>
        <taxon>Brevibacteriaceae</taxon>
        <taxon>Brevibacterium</taxon>
    </lineage>
</organism>
<dbReference type="EMBL" id="JBHMAU010000132">
    <property type="protein sequence ID" value="MFB9777858.1"/>
    <property type="molecule type" value="Genomic_DNA"/>
</dbReference>
<reference evidence="1 2" key="1">
    <citation type="submission" date="2024-09" db="EMBL/GenBank/DDBJ databases">
        <authorList>
            <person name="Sun Q."/>
            <person name="Mori K."/>
        </authorList>
    </citation>
    <scope>NUCLEOTIDE SEQUENCE [LARGE SCALE GENOMIC DNA]</scope>
    <source>
        <strain evidence="1 2">JCM 11683</strain>
    </source>
</reference>
<name>A0ABV5X6T5_9MICO</name>
<gene>
    <name evidence="1" type="ORF">ACFFN1_15895</name>
</gene>
<evidence type="ECO:0000313" key="1">
    <source>
        <dbReference type="EMBL" id="MFB9777858.1"/>
    </source>
</evidence>
<dbReference type="Proteomes" id="UP001589707">
    <property type="component" value="Unassembled WGS sequence"/>
</dbReference>
<sequence length="190" mass="20543">MTILLLNRNAIAEQSREQAISSCHQPQLVQKRDTTSCPPLHKVIATVIAAAAFTASGFVNPPSAHASSCKDGNACIWENKDYSGKSMFSAYAIKNFKTVRWDGNTTGKGPSVNDKADSFKTRGKRCDAVLWEHVGHGGKAIRFNRPAKGGISADPYLKNGGGYSHAGGKSVNRENWSDRASSLSWTNCKK</sequence>
<dbReference type="RefSeq" id="WP_376841872.1">
    <property type="nucleotide sequence ID" value="NZ_JBHMAU010000132.1"/>
</dbReference>
<accession>A0ABV5X6T5</accession>
<comment type="caution">
    <text evidence="1">The sequence shown here is derived from an EMBL/GenBank/DDBJ whole genome shotgun (WGS) entry which is preliminary data.</text>
</comment>
<evidence type="ECO:0000313" key="2">
    <source>
        <dbReference type="Proteomes" id="UP001589707"/>
    </source>
</evidence>
<proteinExistence type="predicted"/>
<dbReference type="Gene3D" id="2.60.20.10">
    <property type="entry name" value="Crystallins"/>
    <property type="match status" value="1"/>
</dbReference>
<dbReference type="Pfam" id="PF03995">
    <property type="entry name" value="Inhibitor_I36"/>
    <property type="match status" value="1"/>
</dbReference>